<evidence type="ECO:0000313" key="3">
    <source>
        <dbReference type="Proteomes" id="UP001148312"/>
    </source>
</evidence>
<dbReference type="GeneID" id="81623768"/>
<dbReference type="Pfam" id="PF22776">
    <property type="entry name" value="K_trans_C"/>
    <property type="match status" value="1"/>
</dbReference>
<protein>
    <submittedName>
        <fullName evidence="2">Potassium transporter 19</fullName>
    </submittedName>
</protein>
<dbReference type="AlphaFoldDB" id="A0A9X0BYB4"/>
<proteinExistence type="predicted"/>
<feature type="domain" description="K+ potassium transporter C-terminal" evidence="1">
    <location>
        <begin position="4"/>
        <end position="117"/>
    </location>
</feature>
<comment type="caution">
    <text evidence="2">The sequence shown here is derived from an EMBL/GenBank/DDBJ whole genome shotgun (WGS) entry which is preliminary data.</text>
</comment>
<name>A0A9X0BYB4_9EURO</name>
<evidence type="ECO:0000259" key="1">
    <source>
        <dbReference type="Pfam" id="PF22776"/>
    </source>
</evidence>
<reference evidence="2" key="1">
    <citation type="submission" date="2022-12" db="EMBL/GenBank/DDBJ databases">
        <authorList>
            <person name="Petersen C."/>
        </authorList>
    </citation>
    <scope>NUCLEOTIDE SEQUENCE</scope>
    <source>
        <strain evidence="2">IBT 30728</strain>
    </source>
</reference>
<dbReference type="Proteomes" id="UP001148312">
    <property type="component" value="Unassembled WGS sequence"/>
</dbReference>
<evidence type="ECO:0000313" key="2">
    <source>
        <dbReference type="EMBL" id="KAJ5489027.1"/>
    </source>
</evidence>
<sequence>MSATRLIIRHGYTDEIVTPDLGILVLDLIRGYLANKLLSTKSPGGHEDQMSVLQRAWKSQVIYIVGKEQMKIPAKTPILRRLFLWIFLWMRDASRTKVQHLNVEVDRVVEVGFVKEI</sequence>
<accession>A0A9X0BYB4</accession>
<gene>
    <name evidence="2" type="ORF">N7539_003917</name>
</gene>
<keyword evidence="3" id="KW-1185">Reference proteome</keyword>
<organism evidence="2 3">
    <name type="scientific">Penicillium diatomitis</name>
    <dbReference type="NCBI Taxonomy" id="2819901"/>
    <lineage>
        <taxon>Eukaryota</taxon>
        <taxon>Fungi</taxon>
        <taxon>Dikarya</taxon>
        <taxon>Ascomycota</taxon>
        <taxon>Pezizomycotina</taxon>
        <taxon>Eurotiomycetes</taxon>
        <taxon>Eurotiomycetidae</taxon>
        <taxon>Eurotiales</taxon>
        <taxon>Aspergillaceae</taxon>
        <taxon>Penicillium</taxon>
    </lineage>
</organism>
<dbReference type="EMBL" id="JAPWDQ010000004">
    <property type="protein sequence ID" value="KAJ5489027.1"/>
    <property type="molecule type" value="Genomic_DNA"/>
</dbReference>
<dbReference type="InterPro" id="IPR053952">
    <property type="entry name" value="K_trans_C"/>
</dbReference>
<reference evidence="2" key="2">
    <citation type="journal article" date="2023" name="IMA Fungus">
        <title>Comparative genomic study of the Penicillium genus elucidates a diverse pangenome and 15 lateral gene transfer events.</title>
        <authorList>
            <person name="Petersen C."/>
            <person name="Sorensen T."/>
            <person name="Nielsen M.R."/>
            <person name="Sondergaard T.E."/>
            <person name="Sorensen J.L."/>
            <person name="Fitzpatrick D.A."/>
            <person name="Frisvad J.C."/>
            <person name="Nielsen K.L."/>
        </authorList>
    </citation>
    <scope>NUCLEOTIDE SEQUENCE</scope>
    <source>
        <strain evidence="2">IBT 30728</strain>
    </source>
</reference>
<dbReference type="RefSeq" id="XP_056791060.1">
    <property type="nucleotide sequence ID" value="XM_056933519.1"/>
</dbReference>